<proteinExistence type="predicted"/>
<dbReference type="CDD" id="cd00839">
    <property type="entry name" value="MPP_PAPs"/>
    <property type="match status" value="1"/>
</dbReference>
<dbReference type="AlphaFoldDB" id="A0A0M0K2R4"/>
<feature type="signal peptide" evidence="2">
    <location>
        <begin position="1"/>
        <end position="16"/>
    </location>
</feature>
<dbReference type="OrthoDB" id="45007at2759"/>
<reference evidence="6" key="1">
    <citation type="journal article" date="2015" name="PLoS Genet.">
        <title>Genome Sequence and Transcriptome Analyses of Chrysochromulina tobin: Metabolic Tools for Enhanced Algal Fitness in the Prominent Order Prymnesiales (Haptophyceae).</title>
        <authorList>
            <person name="Hovde B.T."/>
            <person name="Deodato C.R."/>
            <person name="Hunsperger H.M."/>
            <person name="Ryken S.A."/>
            <person name="Yost W."/>
            <person name="Jha R.K."/>
            <person name="Patterson J."/>
            <person name="Monnat R.J. Jr."/>
            <person name="Barlow S.B."/>
            <person name="Starkenburg S.R."/>
            <person name="Cattolico R.A."/>
        </authorList>
    </citation>
    <scope>NUCLEOTIDE SEQUENCE</scope>
    <source>
        <strain evidence="6">CCMP291</strain>
    </source>
</reference>
<dbReference type="EMBL" id="JWZX01001601">
    <property type="protein sequence ID" value="KOO33099.1"/>
    <property type="molecule type" value="Genomic_DNA"/>
</dbReference>
<dbReference type="PANTHER" id="PTHR45867">
    <property type="entry name" value="PURPLE ACID PHOSPHATASE"/>
    <property type="match status" value="1"/>
</dbReference>
<dbReference type="Pfam" id="PF14008">
    <property type="entry name" value="Metallophos_C"/>
    <property type="match status" value="1"/>
</dbReference>
<feature type="domain" description="Purple acid phosphatase C-terminal" evidence="4">
    <location>
        <begin position="371"/>
        <end position="432"/>
    </location>
</feature>
<feature type="chain" id="PRO_5005602424" evidence="2">
    <location>
        <begin position="17"/>
        <end position="447"/>
    </location>
</feature>
<organism evidence="5 6">
    <name type="scientific">Chrysochromulina tobinii</name>
    <dbReference type="NCBI Taxonomy" id="1460289"/>
    <lineage>
        <taxon>Eukaryota</taxon>
        <taxon>Haptista</taxon>
        <taxon>Haptophyta</taxon>
        <taxon>Prymnesiophyceae</taxon>
        <taxon>Prymnesiales</taxon>
        <taxon>Chrysochromulinaceae</taxon>
        <taxon>Chrysochromulina</taxon>
    </lineage>
</organism>
<evidence type="ECO:0000259" key="4">
    <source>
        <dbReference type="Pfam" id="PF14008"/>
    </source>
</evidence>
<evidence type="ECO:0000259" key="3">
    <source>
        <dbReference type="Pfam" id="PF00149"/>
    </source>
</evidence>
<keyword evidence="1" id="KW-0325">Glycoprotein</keyword>
<evidence type="ECO:0000256" key="2">
    <source>
        <dbReference type="SAM" id="SignalP"/>
    </source>
</evidence>
<dbReference type="InterPro" id="IPR029052">
    <property type="entry name" value="Metallo-depent_PP-like"/>
</dbReference>
<keyword evidence="2" id="KW-0732">Signal</keyword>
<dbReference type="SUPFAM" id="SSF56300">
    <property type="entry name" value="Metallo-dependent phosphatases"/>
    <property type="match status" value="1"/>
</dbReference>
<evidence type="ECO:0000256" key="1">
    <source>
        <dbReference type="ARBA" id="ARBA00023180"/>
    </source>
</evidence>
<protein>
    <submittedName>
        <fullName evidence="5">Iron zinc purple acid phosphatase-like protein</fullName>
    </submittedName>
</protein>
<dbReference type="PANTHER" id="PTHR45867:SF3">
    <property type="entry name" value="ACID PHOSPHATASE TYPE 7"/>
    <property type="match status" value="1"/>
</dbReference>
<evidence type="ECO:0000313" key="6">
    <source>
        <dbReference type="Proteomes" id="UP000037460"/>
    </source>
</evidence>
<keyword evidence="6" id="KW-1185">Reference proteome</keyword>
<evidence type="ECO:0000313" key="5">
    <source>
        <dbReference type="EMBL" id="KOO33099.1"/>
    </source>
</evidence>
<dbReference type="InterPro" id="IPR004843">
    <property type="entry name" value="Calcineurin-like_PHP"/>
</dbReference>
<accession>A0A0M0K2R4</accession>
<comment type="caution">
    <text evidence="5">The sequence shown here is derived from an EMBL/GenBank/DDBJ whole genome shotgun (WGS) entry which is preliminary data.</text>
</comment>
<dbReference type="Pfam" id="PF00149">
    <property type="entry name" value="Metallophos"/>
    <property type="match status" value="1"/>
</dbReference>
<feature type="domain" description="Calcineurin-like phosphoesterase" evidence="3">
    <location>
        <begin position="191"/>
        <end position="350"/>
    </location>
</feature>
<dbReference type="GO" id="GO:0016787">
    <property type="term" value="F:hydrolase activity"/>
    <property type="evidence" value="ECO:0007669"/>
    <property type="project" value="InterPro"/>
</dbReference>
<gene>
    <name evidence="5" type="ORF">Ctob_006833</name>
</gene>
<dbReference type="InterPro" id="IPR041792">
    <property type="entry name" value="MPP_PAP"/>
</dbReference>
<dbReference type="Gene3D" id="3.60.21.10">
    <property type="match status" value="1"/>
</dbReference>
<dbReference type="Proteomes" id="UP000037460">
    <property type="component" value="Unassembled WGS sequence"/>
</dbReference>
<dbReference type="InterPro" id="IPR025733">
    <property type="entry name" value="PAPs_C"/>
</dbReference>
<name>A0A0M0K2R4_9EUKA</name>
<sequence>MLPLTTALLLLVQAGAAPSPATQLRLTFHPDPDTLVAGFTSMGAAPPGATLVQSGPAPDALGAPSSGTSVVFGNQYCPNNSSRTSHAAPFPAPAGAVTYYRVSADGGATWSNVTAAHNPARGYPMSIALWGDMGVECGGVLPPQPGFAGGPCTAVPQIAADSAAGAHAWTAHFGDVAYNMDDRCGAKGDAFLDAAATYSASRPAVYGNGNHEGSGPLKPYTEFVQRLGFPQGALAKASGSSSVRWMSWAVGPVTFVSLDADAWIYPLVYPLLDEQYAWLQRALTAFNRAATPWLIVLNHRASYCTKSEDDECNSEAEAIRNGQLGVRAPLEPLLAKFGADLYFAGHTHHYERTWPVVRGAATQTNYVEPRGTVHVQSGIAGTGPGDEFTVPQQPWEAFRDTAYWPTYGRLTLLNATHARYEQLFNANGTVFDAFDLVNTQPAHGAPF</sequence>